<protein>
    <submittedName>
        <fullName evidence="1">Uncharacterized protein</fullName>
    </submittedName>
</protein>
<reference evidence="1" key="3">
    <citation type="submission" date="2025-09" db="UniProtKB">
        <authorList>
            <consortium name="Ensembl"/>
        </authorList>
    </citation>
    <scope>IDENTIFICATION</scope>
</reference>
<evidence type="ECO:0000313" key="1">
    <source>
        <dbReference type="Ensembl" id="ENSAMEP00000024713.1"/>
    </source>
</evidence>
<accession>A0A7N5P0W0</accession>
<reference evidence="1 2" key="1">
    <citation type="journal article" date="2010" name="Nature">
        <title>The sequence and de novo assembly of the giant panda genome.</title>
        <authorList>
            <person name="Li R."/>
            <person name="Fan W."/>
            <person name="Tian G."/>
            <person name="Zhu H."/>
            <person name="He L."/>
            <person name="Cai J."/>
            <person name="Huang Q."/>
            <person name="Cai Q."/>
            <person name="Li B."/>
            <person name="Bai Y."/>
            <person name="Zhang Z."/>
            <person name="Zhang Y."/>
            <person name="Wang W."/>
            <person name="Li J."/>
            <person name="Wei F."/>
            <person name="Li H."/>
            <person name="Jian M."/>
            <person name="Li J."/>
            <person name="Zhang Z."/>
            <person name="Nielsen R."/>
            <person name="Li D."/>
            <person name="Gu W."/>
            <person name="Yang Z."/>
            <person name="Xuan Z."/>
            <person name="Ryder O.A."/>
            <person name="Leung F.C."/>
            <person name="Zhou Y."/>
            <person name="Cao J."/>
            <person name="Sun X."/>
            <person name="Fu Y."/>
            <person name="Fang X."/>
            <person name="Guo X."/>
            <person name="Wang B."/>
            <person name="Hou R."/>
            <person name="Shen F."/>
            <person name="Mu B."/>
            <person name="Ni P."/>
            <person name="Lin R."/>
            <person name="Qian W."/>
            <person name="Wang G."/>
            <person name="Yu C."/>
            <person name="Nie W."/>
            <person name="Wang J."/>
            <person name="Wu Z."/>
            <person name="Liang H."/>
            <person name="Min J."/>
            <person name="Wu Q."/>
            <person name="Cheng S."/>
            <person name="Ruan J."/>
            <person name="Wang M."/>
            <person name="Shi Z."/>
            <person name="Wen M."/>
            <person name="Liu B."/>
            <person name="Ren X."/>
            <person name="Zheng H."/>
            <person name="Dong D."/>
            <person name="Cook K."/>
            <person name="Shan G."/>
            <person name="Zhang H."/>
            <person name="Kosiol C."/>
            <person name="Xie X."/>
            <person name="Lu Z."/>
            <person name="Zheng H."/>
            <person name="Li Y."/>
            <person name="Steiner C.C."/>
            <person name="Lam T.T."/>
            <person name="Lin S."/>
            <person name="Zhang Q."/>
            <person name="Li G."/>
            <person name="Tian J."/>
            <person name="Gong T."/>
            <person name="Liu H."/>
            <person name="Zhang D."/>
            <person name="Fang L."/>
            <person name="Ye C."/>
            <person name="Zhang J."/>
            <person name="Hu W."/>
            <person name="Xu A."/>
            <person name="Ren Y."/>
            <person name="Zhang G."/>
            <person name="Bruford M.W."/>
            <person name="Li Q."/>
            <person name="Ma L."/>
            <person name="Guo Y."/>
            <person name="An N."/>
            <person name="Hu Y."/>
            <person name="Zheng Y."/>
            <person name="Shi Y."/>
            <person name="Li Z."/>
            <person name="Liu Q."/>
            <person name="Chen Y."/>
            <person name="Zhao J."/>
            <person name="Qu N."/>
            <person name="Zhao S."/>
            <person name="Tian F."/>
            <person name="Wang X."/>
            <person name="Wang H."/>
            <person name="Xu L."/>
            <person name="Liu X."/>
            <person name="Vinar T."/>
            <person name="Wang Y."/>
            <person name="Lam T.W."/>
            <person name="Yiu S.M."/>
            <person name="Liu S."/>
            <person name="Zhang H."/>
            <person name="Li D."/>
            <person name="Huang Y."/>
            <person name="Wang X."/>
            <person name="Yang G."/>
            <person name="Jiang Z."/>
            <person name="Wang J."/>
            <person name="Qin N."/>
            <person name="Li L."/>
            <person name="Li J."/>
            <person name="Bolund L."/>
            <person name="Kristiansen K."/>
            <person name="Wong G.K."/>
            <person name="Olson M."/>
            <person name="Zhang X."/>
            <person name="Li S."/>
            <person name="Yang H."/>
            <person name="Wang J."/>
            <person name="Wang J."/>
        </authorList>
    </citation>
    <scope>NUCLEOTIDE SEQUENCE [LARGE SCALE GENOMIC DNA]</scope>
</reference>
<dbReference type="InParanoid" id="A0A7N5P0W0"/>
<sequence>MPSAGTLPWLQGIFCNMNNPCFKSPTRGESPGVVSNYNNSILARVYQDAQELFFEIHKRDLSQFWEEVCTMTQFMEIMRTNPEEFAGRGIRIHDVLKDGENLTQFLLEDAGLPDTVVDHLINAIVL</sequence>
<dbReference type="GeneTree" id="ENSGT00940000155624"/>
<reference evidence="1" key="2">
    <citation type="submission" date="2025-08" db="UniProtKB">
        <authorList>
            <consortium name="Ensembl"/>
        </authorList>
    </citation>
    <scope>IDENTIFICATION</scope>
</reference>
<dbReference type="Ensembl" id="ENSAMET00000039273.1">
    <property type="protein sequence ID" value="ENSAMEP00000024713.1"/>
    <property type="gene ID" value="ENSAMEG00000024272.1"/>
</dbReference>
<proteinExistence type="predicted"/>
<keyword evidence="2" id="KW-1185">Reference proteome</keyword>
<dbReference type="AlphaFoldDB" id="A0A7N5P0W0"/>
<name>A0A7N5P0W0_AILME</name>
<dbReference type="Proteomes" id="UP000008912">
    <property type="component" value="Unassembled WGS sequence"/>
</dbReference>
<organism evidence="1 2">
    <name type="scientific">Ailuropoda melanoleuca</name>
    <name type="common">Giant panda</name>
    <dbReference type="NCBI Taxonomy" id="9646"/>
    <lineage>
        <taxon>Eukaryota</taxon>
        <taxon>Metazoa</taxon>
        <taxon>Chordata</taxon>
        <taxon>Craniata</taxon>
        <taxon>Vertebrata</taxon>
        <taxon>Euteleostomi</taxon>
        <taxon>Mammalia</taxon>
        <taxon>Eutheria</taxon>
        <taxon>Laurasiatheria</taxon>
        <taxon>Carnivora</taxon>
        <taxon>Caniformia</taxon>
        <taxon>Ursidae</taxon>
        <taxon>Ailuropoda</taxon>
    </lineage>
</organism>
<evidence type="ECO:0000313" key="2">
    <source>
        <dbReference type="Proteomes" id="UP000008912"/>
    </source>
</evidence>